<dbReference type="Proteomes" id="UP000265419">
    <property type="component" value="Unassembled WGS sequence"/>
</dbReference>
<feature type="compositionally biased region" description="Basic residues" evidence="1">
    <location>
        <begin position="17"/>
        <end position="37"/>
    </location>
</feature>
<dbReference type="AlphaFoldDB" id="A0A399J921"/>
<proteinExistence type="predicted"/>
<evidence type="ECO:0000313" key="2">
    <source>
        <dbReference type="EMBL" id="RII41027.1"/>
    </source>
</evidence>
<feature type="region of interest" description="Disordered" evidence="1">
    <location>
        <begin position="1"/>
        <end position="79"/>
    </location>
</feature>
<reference evidence="2 3" key="1">
    <citation type="submission" date="2018-07" db="EMBL/GenBank/DDBJ databases">
        <title>Arthrobacter sp. nov., isolated from raw cow's milk with high bacterial count.</title>
        <authorList>
            <person name="Hahne J."/>
            <person name="Isele D."/>
            <person name="Lipski A."/>
        </authorList>
    </citation>
    <scope>NUCLEOTIDE SEQUENCE [LARGE SCALE GENOMIC DNA]</scope>
    <source>
        <strain evidence="2 3">JZ R-35</strain>
    </source>
</reference>
<gene>
    <name evidence="2" type="ORF">DWB68_14825</name>
</gene>
<organism evidence="2 3">
    <name type="scientific">Galactobacter valiniphilus</name>
    <dbReference type="NCBI Taxonomy" id="2676122"/>
    <lineage>
        <taxon>Bacteria</taxon>
        <taxon>Bacillati</taxon>
        <taxon>Actinomycetota</taxon>
        <taxon>Actinomycetes</taxon>
        <taxon>Micrococcales</taxon>
        <taxon>Micrococcaceae</taxon>
        <taxon>Galactobacter</taxon>
    </lineage>
</organism>
<evidence type="ECO:0000313" key="3">
    <source>
        <dbReference type="Proteomes" id="UP000265419"/>
    </source>
</evidence>
<keyword evidence="3" id="KW-1185">Reference proteome</keyword>
<sequence length="79" mass="8866">MVAWRHEVEQGDSTPRHAARRRRGGGRAVRLHRHARVQRPAPAARRAGHGRHRSRSGPLPSFLRRRALGPGVHRLPAAL</sequence>
<protein>
    <submittedName>
        <fullName evidence="2">Uncharacterized protein</fullName>
    </submittedName>
</protein>
<comment type="caution">
    <text evidence="2">The sequence shown here is derived from an EMBL/GenBank/DDBJ whole genome shotgun (WGS) entry which is preliminary data.</text>
</comment>
<accession>A0A399J921</accession>
<name>A0A399J921_9MICC</name>
<dbReference type="EMBL" id="QQXK01000040">
    <property type="protein sequence ID" value="RII41027.1"/>
    <property type="molecule type" value="Genomic_DNA"/>
</dbReference>
<feature type="compositionally biased region" description="Basic residues" evidence="1">
    <location>
        <begin position="46"/>
        <end position="55"/>
    </location>
</feature>
<evidence type="ECO:0000256" key="1">
    <source>
        <dbReference type="SAM" id="MobiDB-lite"/>
    </source>
</evidence>